<sequence>MINKTTAQQIVDTVKDVCGHDINFINEKGLILASTNPSRIGTFHEGGQKVISAGTTLEVFESDTLLGTQKGVNIPVYHKGSLAAVIGISGNPQEVRIYAHLAERITLLLIREQELNAASRTLAEKKNHLLQLLLSNDRELTARLSEELKAFHINPRTPKRIFLMEFKASSAPESISSLETDIYHFLETLPQCLYSYQYPHTFTVLFDSPDLKEIKDRLSSFVSSRKENLKVGIGSAEELPKLGSSLYTAKTALNTLRFSDHQIALFDELNLEILLADIDEVHRSSFLKKALQNLSPEDIQLLRTYFQENCSLLHTCQKLFLHKNTLQYKLNRIHRLCGLNPRNFHDSVILYLAVKLLDIPGEEPFDDTPLHNDTILL</sequence>
<feature type="domain" description="Putative sugar diacid recognition" evidence="1">
    <location>
        <begin position="3"/>
        <end position="130"/>
    </location>
</feature>
<dbReference type="InterPro" id="IPR051448">
    <property type="entry name" value="CdaR-like_regulators"/>
</dbReference>
<proteinExistence type="predicted"/>
<dbReference type="Pfam" id="PF13556">
    <property type="entry name" value="HTH_30"/>
    <property type="match status" value="1"/>
</dbReference>
<evidence type="ECO:0000313" key="4">
    <source>
        <dbReference type="Proteomes" id="UP001305815"/>
    </source>
</evidence>
<evidence type="ECO:0000259" key="1">
    <source>
        <dbReference type="Pfam" id="PF05651"/>
    </source>
</evidence>
<dbReference type="Pfam" id="PF05651">
    <property type="entry name" value="Diacid_rec"/>
    <property type="match status" value="1"/>
</dbReference>
<reference evidence="4" key="1">
    <citation type="journal article" date="2023" name="Int. J. Syst. Evol. Microbiol.">
        <title>Claveliimonas bilis gen. nov., sp. nov., deoxycholic acid-producing bacteria isolated from human faeces, and reclassification of Sellimonas monacensis Zenner et al. 2021 as Claveliimonas monacensis comb. nov.</title>
        <authorList>
            <person name="Hisatomi A."/>
            <person name="Kastawa N.W.E.P.G."/>
            <person name="Song I."/>
            <person name="Ohkuma M."/>
            <person name="Fukiya S."/>
            <person name="Sakamoto M."/>
        </authorList>
    </citation>
    <scope>NUCLEOTIDE SEQUENCE [LARGE SCALE GENOMIC DNA]</scope>
    <source>
        <strain evidence="4">12BBH14</strain>
    </source>
</reference>
<keyword evidence="4" id="KW-1185">Reference proteome</keyword>
<dbReference type="RefSeq" id="WP_316266285.1">
    <property type="nucleotide sequence ID" value="NZ_AP027742.1"/>
</dbReference>
<gene>
    <name evidence="3" type="ORF">Lac1_08420</name>
</gene>
<evidence type="ECO:0000313" key="3">
    <source>
        <dbReference type="EMBL" id="BDZ76659.1"/>
    </source>
</evidence>
<evidence type="ECO:0000259" key="2">
    <source>
        <dbReference type="Pfam" id="PF13556"/>
    </source>
</evidence>
<protein>
    <submittedName>
        <fullName evidence="3">PucR family transcriptional regulator</fullName>
    </submittedName>
</protein>
<accession>A0ABM8I3I3</accession>
<dbReference type="Gene3D" id="1.10.10.2840">
    <property type="entry name" value="PucR C-terminal helix-turn-helix domain"/>
    <property type="match status" value="1"/>
</dbReference>
<dbReference type="PANTHER" id="PTHR33744:SF15">
    <property type="entry name" value="CARBOHYDRATE DIACID REGULATOR"/>
    <property type="match status" value="1"/>
</dbReference>
<feature type="domain" description="PucR C-terminal helix-turn-helix" evidence="2">
    <location>
        <begin position="300"/>
        <end position="355"/>
    </location>
</feature>
<dbReference type="InterPro" id="IPR042070">
    <property type="entry name" value="PucR_C-HTH_sf"/>
</dbReference>
<dbReference type="InterPro" id="IPR025736">
    <property type="entry name" value="PucR_C-HTH_dom"/>
</dbReference>
<dbReference type="InterPro" id="IPR008599">
    <property type="entry name" value="Diacid_rec"/>
</dbReference>
<dbReference type="PANTHER" id="PTHR33744">
    <property type="entry name" value="CARBOHYDRATE DIACID REGULATOR"/>
    <property type="match status" value="1"/>
</dbReference>
<dbReference type="EMBL" id="AP027742">
    <property type="protein sequence ID" value="BDZ76659.1"/>
    <property type="molecule type" value="Genomic_DNA"/>
</dbReference>
<dbReference type="Proteomes" id="UP001305815">
    <property type="component" value="Chromosome"/>
</dbReference>
<organism evidence="3 4">
    <name type="scientific">Claveliimonas bilis</name>
    <dbReference type="NCBI Taxonomy" id="3028070"/>
    <lineage>
        <taxon>Bacteria</taxon>
        <taxon>Bacillati</taxon>
        <taxon>Bacillota</taxon>
        <taxon>Clostridia</taxon>
        <taxon>Lachnospirales</taxon>
        <taxon>Lachnospiraceae</taxon>
        <taxon>Claveliimonas</taxon>
    </lineage>
</organism>
<name>A0ABM8I3I3_9FIRM</name>